<accession>A0A0C5H138</accession>
<keyword evidence="1" id="KW-0614">Plasmid</keyword>
<dbReference type="EMBL" id="KP688397">
    <property type="protein sequence ID" value="AJP18245.1"/>
    <property type="molecule type" value="Genomic_DNA"/>
</dbReference>
<evidence type="ECO:0000313" key="1">
    <source>
        <dbReference type="EMBL" id="AJP18245.1"/>
    </source>
</evidence>
<dbReference type="AlphaFoldDB" id="A0A0C5H138"/>
<proteinExistence type="predicted"/>
<protein>
    <submittedName>
        <fullName evidence="1">Uncharacterized protein</fullName>
    </submittedName>
</protein>
<gene>
    <name evidence="1" type="ORF">pVPH1_0073</name>
</gene>
<sequence length="30" mass="3437">MLTLTPPFILGIFGFSRQKMPSDFPPRKTL</sequence>
<reference evidence="1" key="1">
    <citation type="journal article" date="2015" name="Antimicrob. Agents Chemother.">
        <title>Complete nucleotide sequence of a conjugative plasmid carrying bla(PER-1).</title>
        <authorList>
            <person name="Li R."/>
            <person name="Wong M.H."/>
            <person name="Zhou Y."/>
            <person name="Chan E.W."/>
            <person name="Chen S."/>
        </authorList>
    </citation>
    <scope>NUCLEOTIDE SEQUENCE</scope>
    <source>
        <strain evidence="1">V36</strain>
        <plasmid evidence="1">pVPH1</plasmid>
    </source>
</reference>
<organism evidence="1">
    <name type="scientific">Vibrio parahaemolyticus</name>
    <dbReference type="NCBI Taxonomy" id="670"/>
    <lineage>
        <taxon>Bacteria</taxon>
        <taxon>Pseudomonadati</taxon>
        <taxon>Pseudomonadota</taxon>
        <taxon>Gammaproteobacteria</taxon>
        <taxon>Vibrionales</taxon>
        <taxon>Vibrionaceae</taxon>
        <taxon>Vibrio</taxon>
    </lineage>
</organism>
<name>A0A0C5H138_VIBPH</name>
<geneLocation type="plasmid" evidence="1">
    <name>pVPH1</name>
</geneLocation>